<name>A0ABS2NPP0_9FIRM</name>
<dbReference type="EMBL" id="JAFBEE010000007">
    <property type="protein sequence ID" value="MBM7614877.1"/>
    <property type="molecule type" value="Genomic_DNA"/>
</dbReference>
<keyword evidence="1" id="KW-0175">Coiled coil</keyword>
<gene>
    <name evidence="2" type="ORF">JOC73_001396</name>
</gene>
<proteinExistence type="predicted"/>
<accession>A0ABS2NPP0</accession>
<keyword evidence="3" id="KW-1185">Reference proteome</keyword>
<evidence type="ECO:0000313" key="3">
    <source>
        <dbReference type="Proteomes" id="UP001314796"/>
    </source>
</evidence>
<organism evidence="2 3">
    <name type="scientific">Alkaliphilus hydrothermalis</name>
    <dbReference type="NCBI Taxonomy" id="1482730"/>
    <lineage>
        <taxon>Bacteria</taxon>
        <taxon>Bacillati</taxon>
        <taxon>Bacillota</taxon>
        <taxon>Clostridia</taxon>
        <taxon>Peptostreptococcales</taxon>
        <taxon>Natronincolaceae</taxon>
        <taxon>Alkaliphilus</taxon>
    </lineage>
</organism>
<dbReference type="Proteomes" id="UP001314796">
    <property type="component" value="Unassembled WGS sequence"/>
</dbReference>
<dbReference type="RefSeq" id="WP_204401507.1">
    <property type="nucleotide sequence ID" value="NZ_JAFBEE010000007.1"/>
</dbReference>
<protein>
    <submittedName>
        <fullName evidence="2">Uncharacterized protein</fullName>
    </submittedName>
</protein>
<evidence type="ECO:0000313" key="2">
    <source>
        <dbReference type="EMBL" id="MBM7614877.1"/>
    </source>
</evidence>
<reference evidence="2 3" key="1">
    <citation type="submission" date="2021-01" db="EMBL/GenBank/DDBJ databases">
        <title>Genomic Encyclopedia of Type Strains, Phase IV (KMG-IV): sequencing the most valuable type-strain genomes for metagenomic binning, comparative biology and taxonomic classification.</title>
        <authorList>
            <person name="Goeker M."/>
        </authorList>
    </citation>
    <scope>NUCLEOTIDE SEQUENCE [LARGE SCALE GENOMIC DNA]</scope>
    <source>
        <strain evidence="2 3">DSM 25890</strain>
    </source>
</reference>
<comment type="caution">
    <text evidence="2">The sequence shown here is derived from an EMBL/GenBank/DDBJ whole genome shotgun (WGS) entry which is preliminary data.</text>
</comment>
<feature type="coiled-coil region" evidence="1">
    <location>
        <begin position="5"/>
        <end position="32"/>
    </location>
</feature>
<sequence length="56" mass="6577">MNNLQNTSKNNIDEMEGELRALTEMMIQVLSQQKHLGKLKEEEYQKLVINKLKFLA</sequence>
<evidence type="ECO:0000256" key="1">
    <source>
        <dbReference type="SAM" id="Coils"/>
    </source>
</evidence>